<accession>A0A0L6UPV6</accession>
<organism evidence="1 2">
    <name type="scientific">Puccinia sorghi</name>
    <dbReference type="NCBI Taxonomy" id="27349"/>
    <lineage>
        <taxon>Eukaryota</taxon>
        <taxon>Fungi</taxon>
        <taxon>Dikarya</taxon>
        <taxon>Basidiomycota</taxon>
        <taxon>Pucciniomycotina</taxon>
        <taxon>Pucciniomycetes</taxon>
        <taxon>Pucciniales</taxon>
        <taxon>Pucciniaceae</taxon>
        <taxon>Puccinia</taxon>
    </lineage>
</organism>
<reference evidence="1 2" key="1">
    <citation type="submission" date="2015-08" db="EMBL/GenBank/DDBJ databases">
        <title>Next Generation Sequencing and Analysis of the Genome of Puccinia sorghi L Schw, the Causal Agent of Maize Common Rust.</title>
        <authorList>
            <person name="Rochi L."/>
            <person name="Burguener G."/>
            <person name="Darino M."/>
            <person name="Turjanski A."/>
            <person name="Kreff E."/>
            <person name="Dieguez M.J."/>
            <person name="Sacco F."/>
        </authorList>
    </citation>
    <scope>NUCLEOTIDE SEQUENCE [LARGE SCALE GENOMIC DNA]</scope>
    <source>
        <strain evidence="1 2">RO10H11247</strain>
    </source>
</reference>
<proteinExistence type="predicted"/>
<gene>
    <name evidence="1" type="ORF">VP01_4743g2</name>
</gene>
<dbReference type="AlphaFoldDB" id="A0A0L6UPV6"/>
<evidence type="ECO:0000313" key="1">
    <source>
        <dbReference type="EMBL" id="KNZ49845.1"/>
    </source>
</evidence>
<dbReference type="EMBL" id="LAVV01009882">
    <property type="protein sequence ID" value="KNZ49845.1"/>
    <property type="molecule type" value="Genomic_DNA"/>
</dbReference>
<keyword evidence="2" id="KW-1185">Reference proteome</keyword>
<dbReference type="VEuPathDB" id="FungiDB:VP01_4743g2"/>
<name>A0A0L6UPV6_9BASI</name>
<evidence type="ECO:0000313" key="2">
    <source>
        <dbReference type="Proteomes" id="UP000037035"/>
    </source>
</evidence>
<comment type="caution">
    <text evidence="1">The sequence shown here is derived from an EMBL/GenBank/DDBJ whole genome shotgun (WGS) entry which is preliminary data.</text>
</comment>
<dbReference type="Proteomes" id="UP000037035">
    <property type="component" value="Unassembled WGS sequence"/>
</dbReference>
<protein>
    <submittedName>
        <fullName evidence="1">Putative signal peptide protein</fullName>
    </submittedName>
</protein>
<sequence length="52" mass="5571">MCEVDVCAASALYIGVHSFVAYCWLQPTSAQESNNTDGAADKVYRAVTSTEP</sequence>